<dbReference type="InterPro" id="IPR036812">
    <property type="entry name" value="NAD(P)_OxRdtase_dom_sf"/>
</dbReference>
<dbReference type="PANTHER" id="PTHR43364">
    <property type="entry name" value="NADH-SPECIFIC METHYLGLYOXAL REDUCTASE-RELATED"/>
    <property type="match status" value="1"/>
</dbReference>
<proteinExistence type="inferred from homology"/>
<dbReference type="PANTHER" id="PTHR43364:SF7">
    <property type="entry name" value="NADP-DEPENDENT OXIDOREDUCTASE DOMAIN-CONTAINING PROTEIN-RELATED"/>
    <property type="match status" value="1"/>
</dbReference>
<dbReference type="Pfam" id="PF00248">
    <property type="entry name" value="Aldo_ket_red"/>
    <property type="match status" value="1"/>
</dbReference>
<keyword evidence="6" id="KW-1185">Reference proteome</keyword>
<dbReference type="RefSeq" id="XP_001806612.1">
    <property type="nucleotide sequence ID" value="XM_001806560.1"/>
</dbReference>
<dbReference type="Gene3D" id="3.20.20.100">
    <property type="entry name" value="NADP-dependent oxidoreductase domain"/>
    <property type="match status" value="1"/>
</dbReference>
<dbReference type="SUPFAM" id="SSF51430">
    <property type="entry name" value="NAD(P)-linked oxidoreductase"/>
    <property type="match status" value="1"/>
</dbReference>
<sequence length="395" mass="43865">MPGPFGEAPVAKSLLDFQRVLSPTAGVRVSPLCLGAMNFGDSWEDMMGKCDKKTTFEILDYFYEQGGNFIDTANNYQNEESETWLGEWMAARKNRNDIIMATKFTTLYPDPATRPRMAANYAGNSSKSLRVSLEASLKKLQTDYIDLLYVHWWDFSTSIPELMQSLNAMVTSGKVLYLGVSDTPAWVVSKANEYARNHALRPFSVYQGRWSAASRDFERDIIPMARDEGMALCPWGALGGGKFTTEQKRRENDTGRGAMFGAPTENEIKVAKKLEEIANNKNSQITSIALAYVRAKYPYVYPIVGGRKIDHLKGNIEALGIDLSEDEVDEIDGAVDFDIGFPMNFLFEFGNGSKYKSTMTTANVGLLNFAGNMDSPEHLKGPKPHGLKGFGKNPA</sequence>
<dbReference type="EMBL" id="CP069029">
    <property type="protein sequence ID" value="QRC96979.1"/>
    <property type="molecule type" value="Genomic_DNA"/>
</dbReference>
<organism evidence="5 6">
    <name type="scientific">Phaeosphaeria nodorum (strain SN15 / ATCC MYA-4574 / FGSC 10173)</name>
    <name type="common">Glume blotch fungus</name>
    <name type="synonym">Parastagonospora nodorum</name>
    <dbReference type="NCBI Taxonomy" id="321614"/>
    <lineage>
        <taxon>Eukaryota</taxon>
        <taxon>Fungi</taxon>
        <taxon>Dikarya</taxon>
        <taxon>Ascomycota</taxon>
        <taxon>Pezizomycotina</taxon>
        <taxon>Dothideomycetes</taxon>
        <taxon>Pleosporomycetidae</taxon>
        <taxon>Pleosporales</taxon>
        <taxon>Pleosporineae</taxon>
        <taxon>Phaeosphaeriaceae</taxon>
        <taxon>Parastagonospora</taxon>
    </lineage>
</organism>
<keyword evidence="1" id="KW-0521">NADP</keyword>
<reference evidence="6" key="1">
    <citation type="journal article" date="2021" name="BMC Genomics">
        <title>Chromosome-level genome assembly and manually-curated proteome of model necrotroph Parastagonospora nodorum Sn15 reveals a genome-wide trove of candidate effector homologs, and redundancy of virulence-related functions within an accessory chromosome.</title>
        <authorList>
            <person name="Bertazzoni S."/>
            <person name="Jones D.A.B."/>
            <person name="Phan H.T."/>
            <person name="Tan K.-C."/>
            <person name="Hane J.K."/>
        </authorList>
    </citation>
    <scope>NUCLEOTIDE SEQUENCE [LARGE SCALE GENOMIC DNA]</scope>
    <source>
        <strain evidence="6">SN15 / ATCC MYA-4574 / FGSC 10173)</strain>
    </source>
</reference>
<dbReference type="CDD" id="cd19146">
    <property type="entry name" value="AKR_AKR9A1-2"/>
    <property type="match status" value="1"/>
</dbReference>
<feature type="domain" description="NADP-dependent oxidoreductase" evidence="4">
    <location>
        <begin position="31"/>
        <end position="334"/>
    </location>
</feature>
<name>A0A7U2F5N2_PHANO</name>
<dbReference type="VEuPathDB" id="FungiDB:JI435_164990"/>
<evidence type="ECO:0000313" key="5">
    <source>
        <dbReference type="EMBL" id="QRC96979.1"/>
    </source>
</evidence>
<dbReference type="GO" id="GO:0016491">
    <property type="term" value="F:oxidoreductase activity"/>
    <property type="evidence" value="ECO:0007669"/>
    <property type="project" value="UniProtKB-KW"/>
</dbReference>
<dbReference type="OMA" id="HIELYQM"/>
<dbReference type="AlphaFoldDB" id="A0A7U2F5N2"/>
<dbReference type="InterPro" id="IPR050523">
    <property type="entry name" value="AKR_Detox_Biosynth"/>
</dbReference>
<evidence type="ECO:0000313" key="6">
    <source>
        <dbReference type="Proteomes" id="UP000663193"/>
    </source>
</evidence>
<keyword evidence="2" id="KW-0560">Oxidoreductase</keyword>
<dbReference type="OrthoDB" id="48988at2759"/>
<evidence type="ECO:0000256" key="2">
    <source>
        <dbReference type="ARBA" id="ARBA00023002"/>
    </source>
</evidence>
<gene>
    <name evidence="5" type="ORF">JI435_164990</name>
</gene>
<accession>A0A7U2F5N2</accession>
<comment type="similarity">
    <text evidence="3">Belongs to the aldo/keto reductase family. Aldo/keto reductase 2 subfamily.</text>
</comment>
<evidence type="ECO:0000256" key="3">
    <source>
        <dbReference type="ARBA" id="ARBA00038157"/>
    </source>
</evidence>
<evidence type="ECO:0000256" key="1">
    <source>
        <dbReference type="ARBA" id="ARBA00022857"/>
    </source>
</evidence>
<evidence type="ECO:0000259" key="4">
    <source>
        <dbReference type="Pfam" id="PF00248"/>
    </source>
</evidence>
<protein>
    <recommendedName>
        <fullName evidence="4">NADP-dependent oxidoreductase domain-containing protein</fullName>
    </recommendedName>
</protein>
<dbReference type="Proteomes" id="UP000663193">
    <property type="component" value="Chromosome 7"/>
</dbReference>
<dbReference type="InterPro" id="IPR023210">
    <property type="entry name" value="NADP_OxRdtase_dom"/>
</dbReference>
<dbReference type="KEGG" id="pno:SNOG_16499"/>